<gene>
    <name evidence="2" type="ORF">B0T14DRAFT_211723</name>
</gene>
<organism evidence="2 3">
    <name type="scientific">Immersiella caudata</name>
    <dbReference type="NCBI Taxonomy" id="314043"/>
    <lineage>
        <taxon>Eukaryota</taxon>
        <taxon>Fungi</taxon>
        <taxon>Dikarya</taxon>
        <taxon>Ascomycota</taxon>
        <taxon>Pezizomycotina</taxon>
        <taxon>Sordariomycetes</taxon>
        <taxon>Sordariomycetidae</taxon>
        <taxon>Sordariales</taxon>
        <taxon>Lasiosphaeriaceae</taxon>
        <taxon>Immersiella</taxon>
    </lineage>
</organism>
<dbReference type="AlphaFoldDB" id="A0AA39WQN4"/>
<name>A0AA39WQN4_9PEZI</name>
<evidence type="ECO:0000313" key="2">
    <source>
        <dbReference type="EMBL" id="KAK0619707.1"/>
    </source>
</evidence>
<comment type="caution">
    <text evidence="2">The sequence shown here is derived from an EMBL/GenBank/DDBJ whole genome shotgun (WGS) entry which is preliminary data.</text>
</comment>
<sequence>MLLDSLCEMYTGIICACLPCFRALTKHFFPNWIIFRDDFEEQLASRAKLFSNGNTRGSGSVRRESHESPVEEVKADVRDHAK</sequence>
<reference evidence="2" key="1">
    <citation type="submission" date="2023-06" db="EMBL/GenBank/DDBJ databases">
        <title>Genome-scale phylogeny and comparative genomics of the fungal order Sordariales.</title>
        <authorList>
            <consortium name="Lawrence Berkeley National Laboratory"/>
            <person name="Hensen N."/>
            <person name="Bonometti L."/>
            <person name="Westerberg I."/>
            <person name="Brannstrom I.O."/>
            <person name="Guillou S."/>
            <person name="Cros-Aarteil S."/>
            <person name="Calhoun S."/>
            <person name="Haridas S."/>
            <person name="Kuo A."/>
            <person name="Mondo S."/>
            <person name="Pangilinan J."/>
            <person name="Riley R."/>
            <person name="Labutti K."/>
            <person name="Andreopoulos B."/>
            <person name="Lipzen A."/>
            <person name="Chen C."/>
            <person name="Yanf M."/>
            <person name="Daum C."/>
            <person name="Ng V."/>
            <person name="Clum A."/>
            <person name="Steindorff A."/>
            <person name="Ohm R."/>
            <person name="Martin F."/>
            <person name="Silar P."/>
            <person name="Natvig D."/>
            <person name="Lalanne C."/>
            <person name="Gautier V."/>
            <person name="Ament-Velasquez S.L."/>
            <person name="Kruys A."/>
            <person name="Hutchinson M.I."/>
            <person name="Powell A.J."/>
            <person name="Barry K."/>
            <person name="Miller A.N."/>
            <person name="Grigoriev I.V."/>
            <person name="Debuchy R."/>
            <person name="Gladieux P."/>
            <person name="Thoren M.H."/>
            <person name="Johannesson H."/>
        </authorList>
    </citation>
    <scope>NUCLEOTIDE SEQUENCE</scope>
    <source>
        <strain evidence="2">CBS 606.72</strain>
    </source>
</reference>
<feature type="region of interest" description="Disordered" evidence="1">
    <location>
        <begin position="50"/>
        <end position="82"/>
    </location>
</feature>
<feature type="compositionally biased region" description="Basic and acidic residues" evidence="1">
    <location>
        <begin position="61"/>
        <end position="82"/>
    </location>
</feature>
<dbReference type="EMBL" id="JAULSU010000004">
    <property type="protein sequence ID" value="KAK0619707.1"/>
    <property type="molecule type" value="Genomic_DNA"/>
</dbReference>
<accession>A0AA39WQN4</accession>
<protein>
    <submittedName>
        <fullName evidence="2">Uncharacterized protein</fullName>
    </submittedName>
</protein>
<keyword evidence="3" id="KW-1185">Reference proteome</keyword>
<evidence type="ECO:0000313" key="3">
    <source>
        <dbReference type="Proteomes" id="UP001175000"/>
    </source>
</evidence>
<dbReference type="Proteomes" id="UP001175000">
    <property type="component" value="Unassembled WGS sequence"/>
</dbReference>
<evidence type="ECO:0000256" key="1">
    <source>
        <dbReference type="SAM" id="MobiDB-lite"/>
    </source>
</evidence>
<proteinExistence type="predicted"/>